<gene>
    <name evidence="2" type="ORF">Pla52o_09370</name>
</gene>
<sequence length="252" mass="27267">MSNPLRQPAPQPDGLPPVPAKKKGGALLGCLGAVVFFFALLLCGGAGAYWYFAEQLETFTASAPVELPVVEYAPEKIEKLEAEIETFRQSLEAPEAQHQELVLTADDINALISRNEALRGKLHVNIVEGQVIGDVSVPTDSIPGGEGRFFNAKVRFDVSLEEGEVVILLASAEVKGREVPKPIVDAMAGQNLAKDLYKNPEAAQWLERFESITFEEDRVRIRVTAEPGVDQGAFEMPVRSLLAPTSGAMPVS</sequence>
<proteinExistence type="predicted"/>
<keyword evidence="1" id="KW-0472">Membrane</keyword>
<evidence type="ECO:0000313" key="3">
    <source>
        <dbReference type="Proteomes" id="UP000316304"/>
    </source>
</evidence>
<accession>A0A5C6CRR7</accession>
<dbReference type="AlphaFoldDB" id="A0A5C6CRR7"/>
<dbReference type="OrthoDB" id="258272at2"/>
<dbReference type="RefSeq" id="WP_146593321.1">
    <property type="nucleotide sequence ID" value="NZ_SJPT01000001.1"/>
</dbReference>
<feature type="transmembrane region" description="Helical" evidence="1">
    <location>
        <begin position="26"/>
        <end position="52"/>
    </location>
</feature>
<keyword evidence="1" id="KW-0812">Transmembrane</keyword>
<keyword evidence="3" id="KW-1185">Reference proteome</keyword>
<dbReference type="EMBL" id="SJPT01000001">
    <property type="protein sequence ID" value="TWU27078.1"/>
    <property type="molecule type" value="Genomic_DNA"/>
</dbReference>
<comment type="caution">
    <text evidence="2">The sequence shown here is derived from an EMBL/GenBank/DDBJ whole genome shotgun (WGS) entry which is preliminary data.</text>
</comment>
<evidence type="ECO:0000256" key="1">
    <source>
        <dbReference type="SAM" id="Phobius"/>
    </source>
</evidence>
<organism evidence="2 3">
    <name type="scientific">Novipirellula galeiformis</name>
    <dbReference type="NCBI Taxonomy" id="2528004"/>
    <lineage>
        <taxon>Bacteria</taxon>
        <taxon>Pseudomonadati</taxon>
        <taxon>Planctomycetota</taxon>
        <taxon>Planctomycetia</taxon>
        <taxon>Pirellulales</taxon>
        <taxon>Pirellulaceae</taxon>
        <taxon>Novipirellula</taxon>
    </lineage>
</organism>
<evidence type="ECO:0000313" key="2">
    <source>
        <dbReference type="EMBL" id="TWU27078.1"/>
    </source>
</evidence>
<reference evidence="2 3" key="1">
    <citation type="submission" date="2019-02" db="EMBL/GenBank/DDBJ databases">
        <title>Deep-cultivation of Planctomycetes and their phenomic and genomic characterization uncovers novel biology.</title>
        <authorList>
            <person name="Wiegand S."/>
            <person name="Jogler M."/>
            <person name="Boedeker C."/>
            <person name="Pinto D."/>
            <person name="Vollmers J."/>
            <person name="Rivas-Marin E."/>
            <person name="Kohn T."/>
            <person name="Peeters S.H."/>
            <person name="Heuer A."/>
            <person name="Rast P."/>
            <person name="Oberbeckmann S."/>
            <person name="Bunk B."/>
            <person name="Jeske O."/>
            <person name="Meyerdierks A."/>
            <person name="Storesund J.E."/>
            <person name="Kallscheuer N."/>
            <person name="Luecker S."/>
            <person name="Lage O.M."/>
            <person name="Pohl T."/>
            <person name="Merkel B.J."/>
            <person name="Hornburger P."/>
            <person name="Mueller R.-W."/>
            <person name="Bruemmer F."/>
            <person name="Labrenz M."/>
            <person name="Spormann A.M."/>
            <person name="Op Den Camp H."/>
            <person name="Overmann J."/>
            <person name="Amann R."/>
            <person name="Jetten M.S.M."/>
            <person name="Mascher T."/>
            <person name="Medema M.H."/>
            <person name="Devos D.P."/>
            <person name="Kaster A.-K."/>
            <person name="Ovreas L."/>
            <person name="Rohde M."/>
            <person name="Galperin M.Y."/>
            <person name="Jogler C."/>
        </authorList>
    </citation>
    <scope>NUCLEOTIDE SEQUENCE [LARGE SCALE GENOMIC DNA]</scope>
    <source>
        <strain evidence="2 3">Pla52o</strain>
    </source>
</reference>
<keyword evidence="1" id="KW-1133">Transmembrane helix</keyword>
<protein>
    <submittedName>
        <fullName evidence="2">Uncharacterized protein</fullName>
    </submittedName>
</protein>
<dbReference type="Proteomes" id="UP000316304">
    <property type="component" value="Unassembled WGS sequence"/>
</dbReference>
<name>A0A5C6CRR7_9BACT</name>